<dbReference type="HOGENOM" id="CLU_2869327_0_0_1"/>
<reference evidence="2" key="2">
    <citation type="submission" date="2015-01" db="EMBL/GenBank/DDBJ databases">
        <title>Evolutionary Origins and Diversification of the Mycorrhizal Mutualists.</title>
        <authorList>
            <consortium name="DOE Joint Genome Institute"/>
            <consortium name="Mycorrhizal Genomics Consortium"/>
            <person name="Kohler A."/>
            <person name="Kuo A."/>
            <person name="Nagy L.G."/>
            <person name="Floudas D."/>
            <person name="Copeland A."/>
            <person name="Barry K.W."/>
            <person name="Cichocki N."/>
            <person name="Veneault-Fourrey C."/>
            <person name="LaButti K."/>
            <person name="Lindquist E.A."/>
            <person name="Lipzen A."/>
            <person name="Lundell T."/>
            <person name="Morin E."/>
            <person name="Murat C."/>
            <person name="Riley R."/>
            <person name="Ohm R."/>
            <person name="Sun H."/>
            <person name="Tunlid A."/>
            <person name="Henrissat B."/>
            <person name="Grigoriev I.V."/>
            <person name="Hibbett D.S."/>
            <person name="Martin F."/>
        </authorList>
    </citation>
    <scope>NUCLEOTIDE SEQUENCE [LARGE SCALE GENOMIC DNA]</scope>
    <source>
        <strain evidence="2">MUT 4182</strain>
    </source>
</reference>
<name>A0A0C3QC52_9AGAM</name>
<protein>
    <submittedName>
        <fullName evidence="1">Uncharacterized protein</fullName>
    </submittedName>
</protein>
<gene>
    <name evidence="1" type="ORF">M407DRAFT_243096</name>
</gene>
<dbReference type="EMBL" id="KN822997">
    <property type="protein sequence ID" value="KIO28230.1"/>
    <property type="molecule type" value="Genomic_DNA"/>
</dbReference>
<keyword evidence="2" id="KW-1185">Reference proteome</keyword>
<proteinExistence type="predicted"/>
<organism evidence="1 2">
    <name type="scientific">Tulasnella calospora MUT 4182</name>
    <dbReference type="NCBI Taxonomy" id="1051891"/>
    <lineage>
        <taxon>Eukaryota</taxon>
        <taxon>Fungi</taxon>
        <taxon>Dikarya</taxon>
        <taxon>Basidiomycota</taxon>
        <taxon>Agaricomycotina</taxon>
        <taxon>Agaricomycetes</taxon>
        <taxon>Cantharellales</taxon>
        <taxon>Tulasnellaceae</taxon>
        <taxon>Tulasnella</taxon>
    </lineage>
</organism>
<evidence type="ECO:0000313" key="2">
    <source>
        <dbReference type="Proteomes" id="UP000054248"/>
    </source>
</evidence>
<reference evidence="1 2" key="1">
    <citation type="submission" date="2014-04" db="EMBL/GenBank/DDBJ databases">
        <authorList>
            <consortium name="DOE Joint Genome Institute"/>
            <person name="Kuo A."/>
            <person name="Girlanda M."/>
            <person name="Perotto S."/>
            <person name="Kohler A."/>
            <person name="Nagy L.G."/>
            <person name="Floudas D."/>
            <person name="Copeland A."/>
            <person name="Barry K.W."/>
            <person name="Cichocki N."/>
            <person name="Veneault-Fourrey C."/>
            <person name="LaButti K."/>
            <person name="Lindquist E.A."/>
            <person name="Lipzen A."/>
            <person name="Lundell T."/>
            <person name="Morin E."/>
            <person name="Murat C."/>
            <person name="Sun H."/>
            <person name="Tunlid A."/>
            <person name="Henrissat B."/>
            <person name="Grigoriev I.V."/>
            <person name="Hibbett D.S."/>
            <person name="Martin F."/>
            <person name="Nordberg H.P."/>
            <person name="Cantor M.N."/>
            <person name="Hua S.X."/>
        </authorList>
    </citation>
    <scope>NUCLEOTIDE SEQUENCE [LARGE SCALE GENOMIC DNA]</scope>
    <source>
        <strain evidence="1 2">MUT 4182</strain>
    </source>
</reference>
<accession>A0A0C3QC52</accession>
<sequence>MGMEECARRLNKRAGEARNISFDLSTLAASGERSGILKSGESRDLRYAPHARRSEELNRVRRIH</sequence>
<dbReference type="AlphaFoldDB" id="A0A0C3QC52"/>
<dbReference type="Proteomes" id="UP000054248">
    <property type="component" value="Unassembled WGS sequence"/>
</dbReference>
<evidence type="ECO:0000313" key="1">
    <source>
        <dbReference type="EMBL" id="KIO28230.1"/>
    </source>
</evidence>